<evidence type="ECO:0000259" key="9">
    <source>
        <dbReference type="Pfam" id="PF00382"/>
    </source>
</evidence>
<dbReference type="InterPro" id="IPR013150">
    <property type="entry name" value="TFIIB_cyclin"/>
</dbReference>
<keyword evidence="8" id="KW-0539">Nucleus</keyword>
<dbReference type="GO" id="GO:0001006">
    <property type="term" value="F:RNA polymerase III type 3 promoter sequence-specific DNA binding"/>
    <property type="evidence" value="ECO:0007669"/>
    <property type="project" value="TreeGrafter"/>
</dbReference>
<keyword evidence="3" id="KW-0479">Metal-binding</keyword>
<dbReference type="PANTHER" id="PTHR11618:SF4">
    <property type="entry name" value="TRANSCRIPTION FACTOR IIIB 90 KDA SUBUNIT"/>
    <property type="match status" value="1"/>
</dbReference>
<reference evidence="10" key="1">
    <citation type="submission" date="2016-07" db="EMBL/GenBank/DDBJ databases">
        <title>De novo transcriptome assembly of four accessions of the metal hyperaccumulator plant Noccaea caerulescens.</title>
        <authorList>
            <person name="Blande D."/>
            <person name="Halimaa P."/>
            <person name="Tervahauta A.I."/>
            <person name="Aarts M.G."/>
            <person name="Karenlampi S.O."/>
        </authorList>
    </citation>
    <scope>NUCLEOTIDE SEQUENCE</scope>
</reference>
<evidence type="ECO:0000256" key="8">
    <source>
        <dbReference type="ARBA" id="ARBA00023242"/>
    </source>
</evidence>
<dbReference type="GO" id="GO:0000995">
    <property type="term" value="F:RNA polymerase III general transcription initiation factor activity"/>
    <property type="evidence" value="ECO:0007669"/>
    <property type="project" value="TreeGrafter"/>
</dbReference>
<dbReference type="GO" id="GO:0000126">
    <property type="term" value="C:transcription factor TFIIIB complex"/>
    <property type="evidence" value="ECO:0007669"/>
    <property type="project" value="TreeGrafter"/>
</dbReference>
<dbReference type="EMBL" id="GEVK01021756">
    <property type="protein sequence ID" value="JAU31076.1"/>
    <property type="molecule type" value="Transcribed_RNA"/>
</dbReference>
<dbReference type="PANTHER" id="PTHR11618">
    <property type="entry name" value="TRANSCRIPTION INITIATION FACTOR IIB-RELATED"/>
    <property type="match status" value="1"/>
</dbReference>
<dbReference type="InterPro" id="IPR000812">
    <property type="entry name" value="TFIIB"/>
</dbReference>
<keyword evidence="6" id="KW-0805">Transcription regulation</keyword>
<evidence type="ECO:0000256" key="7">
    <source>
        <dbReference type="ARBA" id="ARBA00023163"/>
    </source>
</evidence>
<evidence type="ECO:0000256" key="2">
    <source>
        <dbReference type="ARBA" id="ARBA00010857"/>
    </source>
</evidence>
<proteinExistence type="inferred from homology"/>
<dbReference type="GO" id="GO:0070897">
    <property type="term" value="P:transcription preinitiation complex assembly"/>
    <property type="evidence" value="ECO:0007669"/>
    <property type="project" value="InterPro"/>
</dbReference>
<evidence type="ECO:0000256" key="4">
    <source>
        <dbReference type="ARBA" id="ARBA00022771"/>
    </source>
</evidence>
<evidence type="ECO:0000256" key="1">
    <source>
        <dbReference type="ARBA" id="ARBA00004123"/>
    </source>
</evidence>
<comment type="similarity">
    <text evidence="2">Belongs to the TFIIB family.</text>
</comment>
<dbReference type="GO" id="GO:0097550">
    <property type="term" value="C:transcription preinitiation complex"/>
    <property type="evidence" value="ECO:0007669"/>
    <property type="project" value="TreeGrafter"/>
</dbReference>
<keyword evidence="5" id="KW-0862">Zinc</keyword>
<accession>A0A1J3EPK4</accession>
<name>A0A1J3EPK4_NOCCA</name>
<feature type="domain" description="Transcription factor TFIIB cyclin-like" evidence="9">
    <location>
        <begin position="3"/>
        <end position="71"/>
    </location>
</feature>
<dbReference type="GO" id="GO:0005634">
    <property type="term" value="C:nucleus"/>
    <property type="evidence" value="ECO:0007669"/>
    <property type="project" value="UniProtKB-SubCell"/>
</dbReference>
<comment type="subcellular location">
    <subcellularLocation>
        <location evidence="1">Nucleus</location>
    </subcellularLocation>
</comment>
<dbReference type="InterPro" id="IPR036915">
    <property type="entry name" value="Cyclin-like_sf"/>
</dbReference>
<sequence>MEDFIDPSVYIPSLSKRVFEGRHDAVMKTARDIIATMKRDWIETGLELVGICAAALYTAALSNGFNCSTTETEKQEKPPATALEAVCKLILQRLRIKLACLGRVG</sequence>
<evidence type="ECO:0000256" key="6">
    <source>
        <dbReference type="ARBA" id="ARBA00023015"/>
    </source>
</evidence>
<evidence type="ECO:0000256" key="3">
    <source>
        <dbReference type="ARBA" id="ARBA00022723"/>
    </source>
</evidence>
<dbReference type="GO" id="GO:0017025">
    <property type="term" value="F:TBP-class protein binding"/>
    <property type="evidence" value="ECO:0007669"/>
    <property type="project" value="InterPro"/>
</dbReference>
<dbReference type="GO" id="GO:0008270">
    <property type="term" value="F:zinc ion binding"/>
    <property type="evidence" value="ECO:0007669"/>
    <property type="project" value="UniProtKB-KW"/>
</dbReference>
<dbReference type="Pfam" id="PF00382">
    <property type="entry name" value="TFIIB"/>
    <property type="match status" value="1"/>
</dbReference>
<evidence type="ECO:0000256" key="5">
    <source>
        <dbReference type="ARBA" id="ARBA00022833"/>
    </source>
</evidence>
<evidence type="ECO:0000313" key="10">
    <source>
        <dbReference type="EMBL" id="JAU31076.1"/>
    </source>
</evidence>
<keyword evidence="4" id="KW-0863">Zinc-finger</keyword>
<protein>
    <submittedName>
        <fullName evidence="10">Transcription factor IIIB 90 kDa subunit</fullName>
    </submittedName>
</protein>
<gene>
    <name evidence="10" type="ORF">LC_TR2655_c0_g1_i1_g.9576</name>
</gene>
<dbReference type="AlphaFoldDB" id="A0A1J3EPK4"/>
<keyword evidence="7" id="KW-0804">Transcription</keyword>
<dbReference type="SUPFAM" id="SSF47954">
    <property type="entry name" value="Cyclin-like"/>
    <property type="match status" value="1"/>
</dbReference>
<organism evidence="10">
    <name type="scientific">Noccaea caerulescens</name>
    <name type="common">Alpine penny-cress</name>
    <name type="synonym">Thlaspi caerulescens</name>
    <dbReference type="NCBI Taxonomy" id="107243"/>
    <lineage>
        <taxon>Eukaryota</taxon>
        <taxon>Viridiplantae</taxon>
        <taxon>Streptophyta</taxon>
        <taxon>Embryophyta</taxon>
        <taxon>Tracheophyta</taxon>
        <taxon>Spermatophyta</taxon>
        <taxon>Magnoliopsida</taxon>
        <taxon>eudicotyledons</taxon>
        <taxon>Gunneridae</taxon>
        <taxon>Pentapetalae</taxon>
        <taxon>rosids</taxon>
        <taxon>malvids</taxon>
        <taxon>Brassicales</taxon>
        <taxon>Brassicaceae</taxon>
        <taxon>Coluteocarpeae</taxon>
        <taxon>Noccaea</taxon>
    </lineage>
</organism>
<dbReference type="Gene3D" id="1.10.472.10">
    <property type="entry name" value="Cyclin-like"/>
    <property type="match status" value="1"/>
</dbReference>